<evidence type="ECO:0008006" key="4">
    <source>
        <dbReference type="Google" id="ProtNLM"/>
    </source>
</evidence>
<comment type="caution">
    <text evidence="2">The sequence shown here is derived from an EMBL/GenBank/DDBJ whole genome shotgun (WGS) entry which is preliminary data.</text>
</comment>
<feature type="transmembrane region" description="Helical" evidence="1">
    <location>
        <begin position="136"/>
        <end position="157"/>
    </location>
</feature>
<protein>
    <recommendedName>
        <fullName evidence="4">Sugar specific permease</fullName>
    </recommendedName>
</protein>
<dbReference type="EMBL" id="AZEG01000011">
    <property type="protein sequence ID" value="KRL37479.1"/>
    <property type="molecule type" value="Genomic_DNA"/>
</dbReference>
<feature type="transmembrane region" description="Helical" evidence="1">
    <location>
        <begin position="78"/>
        <end position="97"/>
    </location>
</feature>
<organism evidence="2 3">
    <name type="scientific">Liquorilactobacillus uvarum DSM 19971</name>
    <dbReference type="NCBI Taxonomy" id="1423812"/>
    <lineage>
        <taxon>Bacteria</taxon>
        <taxon>Bacillati</taxon>
        <taxon>Bacillota</taxon>
        <taxon>Bacilli</taxon>
        <taxon>Lactobacillales</taxon>
        <taxon>Lactobacillaceae</taxon>
        <taxon>Liquorilactobacillus</taxon>
    </lineage>
</organism>
<proteinExistence type="predicted"/>
<sequence>MLTRLYNLACVILYVSIILLNFQEVNIIKNSIQIRLLGLIGGLLLNAFGNGLCISGNAGSGLWTASAVNLSKLTNTSVGVILFALGMINILTNQILIHHWDIRRFIGEFCFIFFFSYFVNTFAQFFNYLGIPTLPFLIRGLISCLGVVFFCTAISLYQRANIIMHPNDDTTNLLRFLYLKGNSTAAQLLDFIVPIVIIIFCAIFSHKLFAVNIATLFSFLFNGLIIAEADRLIFPQLKHNFKKNEQH</sequence>
<feature type="transmembrane region" description="Helical" evidence="1">
    <location>
        <begin position="109"/>
        <end position="130"/>
    </location>
</feature>
<dbReference type="Pfam" id="PF19700">
    <property type="entry name" value="DUF6198"/>
    <property type="match status" value="1"/>
</dbReference>
<dbReference type="InterPro" id="IPR038750">
    <property type="entry name" value="YczE/YyaS-like"/>
</dbReference>
<feature type="transmembrane region" description="Helical" evidence="1">
    <location>
        <begin position="211"/>
        <end position="234"/>
    </location>
</feature>
<reference evidence="2 3" key="1">
    <citation type="journal article" date="2015" name="Genome Announc.">
        <title>Expanding the biotechnology potential of lactobacilli through comparative genomics of 213 strains and associated genera.</title>
        <authorList>
            <person name="Sun Z."/>
            <person name="Harris H.M."/>
            <person name="McCann A."/>
            <person name="Guo C."/>
            <person name="Argimon S."/>
            <person name="Zhang W."/>
            <person name="Yang X."/>
            <person name="Jeffery I.B."/>
            <person name="Cooney J.C."/>
            <person name="Kagawa T.F."/>
            <person name="Liu W."/>
            <person name="Song Y."/>
            <person name="Salvetti E."/>
            <person name="Wrobel A."/>
            <person name="Rasinkangas P."/>
            <person name="Parkhill J."/>
            <person name="Rea M.C."/>
            <person name="O'Sullivan O."/>
            <person name="Ritari J."/>
            <person name="Douillard F.P."/>
            <person name="Paul Ross R."/>
            <person name="Yang R."/>
            <person name="Briner A.E."/>
            <person name="Felis G.E."/>
            <person name="de Vos W.M."/>
            <person name="Barrangou R."/>
            <person name="Klaenhammer T.R."/>
            <person name="Caufield P.W."/>
            <person name="Cui Y."/>
            <person name="Zhang H."/>
            <person name="O'Toole P.W."/>
        </authorList>
    </citation>
    <scope>NUCLEOTIDE SEQUENCE [LARGE SCALE GENOMIC DNA]</scope>
    <source>
        <strain evidence="2 3">DSM 19971</strain>
    </source>
</reference>
<dbReference type="PATRIC" id="fig|1423812.3.peg.366"/>
<feature type="transmembrane region" description="Helical" evidence="1">
    <location>
        <begin position="34"/>
        <end position="58"/>
    </location>
</feature>
<name>A0A0R1PY60_9LACO</name>
<keyword evidence="3" id="KW-1185">Reference proteome</keyword>
<accession>A0A0R1PY60</accession>
<gene>
    <name evidence="2" type="ORF">FD20_GL000355</name>
</gene>
<dbReference type="AlphaFoldDB" id="A0A0R1PY60"/>
<evidence type="ECO:0000313" key="3">
    <source>
        <dbReference type="Proteomes" id="UP000051155"/>
    </source>
</evidence>
<keyword evidence="1" id="KW-0472">Membrane</keyword>
<feature type="transmembrane region" description="Helical" evidence="1">
    <location>
        <begin position="185"/>
        <end position="205"/>
    </location>
</feature>
<dbReference type="Proteomes" id="UP000051155">
    <property type="component" value="Unassembled WGS sequence"/>
</dbReference>
<feature type="transmembrane region" description="Helical" evidence="1">
    <location>
        <begin position="6"/>
        <end position="22"/>
    </location>
</feature>
<evidence type="ECO:0000256" key="1">
    <source>
        <dbReference type="SAM" id="Phobius"/>
    </source>
</evidence>
<keyword evidence="1" id="KW-1133">Transmembrane helix</keyword>
<keyword evidence="1" id="KW-0812">Transmembrane</keyword>
<evidence type="ECO:0000313" key="2">
    <source>
        <dbReference type="EMBL" id="KRL37479.1"/>
    </source>
</evidence>
<dbReference type="STRING" id="1423812.FD20_GL000355"/>